<accession>A0AAN8ZZA8</accession>
<dbReference type="Pfam" id="PF25177">
    <property type="entry name" value="Talin_VBS2"/>
    <property type="match status" value="1"/>
</dbReference>
<evidence type="ECO:0000256" key="7">
    <source>
        <dbReference type="ARBA" id="ARBA00022949"/>
    </source>
</evidence>
<dbReference type="FunFam" id="1.20.1410.10:FF:000001">
    <property type="entry name" value="Talin 2"/>
    <property type="match status" value="1"/>
</dbReference>
<evidence type="ECO:0000313" key="12">
    <source>
        <dbReference type="EMBL" id="KAK7066430.1"/>
    </source>
</evidence>
<keyword evidence="5" id="KW-0963">Cytoplasm</keyword>
<feature type="compositionally biased region" description="Polar residues" evidence="10">
    <location>
        <begin position="2008"/>
        <end position="2037"/>
    </location>
</feature>
<dbReference type="SUPFAM" id="SSF109880">
    <property type="entry name" value="A middle domain of Talin 1"/>
    <property type="match status" value="1"/>
</dbReference>
<dbReference type="GO" id="GO:0001726">
    <property type="term" value="C:ruffle"/>
    <property type="evidence" value="ECO:0007669"/>
    <property type="project" value="InterPro"/>
</dbReference>
<feature type="region of interest" description="Disordered" evidence="10">
    <location>
        <begin position="2061"/>
        <end position="2110"/>
    </location>
</feature>
<dbReference type="FunFam" id="1.20.1420.10:FF:000006">
    <property type="entry name" value="Talin 2"/>
    <property type="match status" value="1"/>
</dbReference>
<dbReference type="GO" id="GO:0005737">
    <property type="term" value="C:cytoplasm"/>
    <property type="evidence" value="ECO:0007669"/>
    <property type="project" value="UniProtKB-SubCell"/>
</dbReference>
<evidence type="ECO:0000313" key="13">
    <source>
        <dbReference type="Proteomes" id="UP001381693"/>
    </source>
</evidence>
<dbReference type="Gene3D" id="1.20.1410.10">
    <property type="entry name" value="I/LWEQ domain"/>
    <property type="match status" value="1"/>
</dbReference>
<dbReference type="InterPro" id="IPR054060">
    <property type="entry name" value="TLN1-like_RS"/>
</dbReference>
<keyword evidence="9" id="KW-0175">Coiled coil</keyword>
<dbReference type="FunFam" id="1.20.120.230:FF:000002">
    <property type="entry name" value="Talin 2"/>
    <property type="match status" value="1"/>
</dbReference>
<dbReference type="FunFam" id="1.20.1420.10:FF:000001">
    <property type="entry name" value="Talin 2"/>
    <property type="match status" value="1"/>
</dbReference>
<dbReference type="FunFam" id="1.20.120.230:FF:000005">
    <property type="entry name" value="Talin 1"/>
    <property type="match status" value="1"/>
</dbReference>
<dbReference type="Pfam" id="PF21865">
    <property type="entry name" value="TLN1-like_RS"/>
    <property type="match status" value="2"/>
</dbReference>
<dbReference type="FunFam" id="1.20.120.230:FF:000004">
    <property type="entry name" value="Talin 2"/>
    <property type="match status" value="1"/>
</dbReference>
<dbReference type="InterPro" id="IPR015224">
    <property type="entry name" value="Talin_cent"/>
</dbReference>
<evidence type="ECO:0000256" key="6">
    <source>
        <dbReference type="ARBA" id="ARBA00022553"/>
    </source>
</evidence>
<dbReference type="GO" id="GO:0051015">
    <property type="term" value="F:actin filament binding"/>
    <property type="evidence" value="ECO:0007669"/>
    <property type="project" value="InterPro"/>
</dbReference>
<dbReference type="InterPro" id="IPR002558">
    <property type="entry name" value="ILWEQ_dom"/>
</dbReference>
<evidence type="ECO:0000256" key="4">
    <source>
        <dbReference type="ARBA" id="ARBA00022475"/>
    </source>
</evidence>
<dbReference type="FunFam" id="1.20.120.230:FF:000003">
    <property type="entry name" value="Talin 2"/>
    <property type="match status" value="1"/>
</dbReference>
<dbReference type="InterPro" id="IPR054082">
    <property type="entry name" value="Talin_IBS2B"/>
</dbReference>
<dbReference type="CDD" id="cd12150">
    <property type="entry name" value="talin-RS"/>
    <property type="match status" value="1"/>
</dbReference>
<dbReference type="PANTHER" id="PTHR19981">
    <property type="entry name" value="TALIN"/>
    <property type="match status" value="1"/>
</dbReference>
<dbReference type="InterPro" id="IPR036723">
    <property type="entry name" value="Alpha-catenin/vinculin-like_sf"/>
</dbReference>
<protein>
    <submittedName>
        <fullName evidence="12">Talin-1</fullName>
    </submittedName>
</protein>
<comment type="subcellular location">
    <subcellularLocation>
        <location evidence="1">Cell junction</location>
        <location evidence="1">Focal adhesion</location>
    </subcellularLocation>
    <subcellularLocation>
        <location evidence="2">Cell membrane</location>
        <topology evidence="2">Peripheral membrane protein</topology>
        <orientation evidence="2">Cytoplasmic side</orientation>
    </subcellularLocation>
    <subcellularLocation>
        <location evidence="3">Cytoplasm</location>
    </subcellularLocation>
</comment>
<evidence type="ECO:0000256" key="8">
    <source>
        <dbReference type="ARBA" id="ARBA00023136"/>
    </source>
</evidence>
<evidence type="ECO:0000256" key="2">
    <source>
        <dbReference type="ARBA" id="ARBA00004413"/>
    </source>
</evidence>
<dbReference type="FunFam" id="1.20.1420.10:FF:000002">
    <property type="entry name" value="Talin 2"/>
    <property type="match status" value="1"/>
</dbReference>
<dbReference type="GO" id="GO:0005178">
    <property type="term" value="F:integrin binding"/>
    <property type="evidence" value="ECO:0007669"/>
    <property type="project" value="TreeGrafter"/>
</dbReference>
<dbReference type="SUPFAM" id="SSF109885">
    <property type="entry name" value="I/LWEQ domain"/>
    <property type="match status" value="4"/>
</dbReference>
<keyword evidence="8" id="KW-0472">Membrane</keyword>
<keyword evidence="7" id="KW-0965">Cell junction</keyword>
<proteinExistence type="predicted"/>
<dbReference type="Proteomes" id="UP001381693">
    <property type="component" value="Unassembled WGS sequence"/>
</dbReference>
<dbReference type="InterPro" id="IPR035964">
    <property type="entry name" value="I/LWEQ_dom_sf"/>
</dbReference>
<feature type="coiled-coil region" evidence="9">
    <location>
        <begin position="1869"/>
        <end position="1939"/>
    </location>
</feature>
<dbReference type="Pfam" id="PF09141">
    <property type="entry name" value="Talin_middle"/>
    <property type="match status" value="1"/>
</dbReference>
<dbReference type="Pfam" id="PF21896">
    <property type="entry name" value="Talin_IBS2B"/>
    <property type="match status" value="5"/>
</dbReference>
<dbReference type="InterPro" id="IPR049108">
    <property type="entry name" value="Talin_R4"/>
</dbReference>
<reference evidence="12 13" key="1">
    <citation type="submission" date="2023-11" db="EMBL/GenBank/DDBJ databases">
        <title>Halocaridina rubra genome assembly.</title>
        <authorList>
            <person name="Smith C."/>
        </authorList>
    </citation>
    <scope>NUCLEOTIDE SEQUENCE [LARGE SCALE GENOMIC DNA]</scope>
    <source>
        <strain evidence="12">EP-1</strain>
        <tissue evidence="12">Whole</tissue>
    </source>
</reference>
<comment type="caution">
    <text evidence="12">The sequence shown here is derived from an EMBL/GenBank/DDBJ whole genome shotgun (WGS) entry which is preliminary data.</text>
</comment>
<dbReference type="Pfam" id="PF01608">
    <property type="entry name" value="I_LWEQ"/>
    <property type="match status" value="1"/>
</dbReference>
<feature type="region of interest" description="Disordered" evidence="10">
    <location>
        <begin position="2008"/>
        <end position="2047"/>
    </location>
</feature>
<dbReference type="Gene3D" id="1.20.1420.10">
    <property type="entry name" value="Talin, central domain"/>
    <property type="match status" value="7"/>
</dbReference>
<evidence type="ECO:0000256" key="5">
    <source>
        <dbReference type="ARBA" id="ARBA00022490"/>
    </source>
</evidence>
<dbReference type="EMBL" id="JAXCGZ010019197">
    <property type="protein sequence ID" value="KAK7066430.1"/>
    <property type="molecule type" value="Genomic_DNA"/>
</dbReference>
<dbReference type="PANTHER" id="PTHR19981:SF1">
    <property type="entry name" value="RHEA, ISOFORM B"/>
    <property type="match status" value="1"/>
</dbReference>
<dbReference type="GO" id="GO:0005886">
    <property type="term" value="C:plasma membrane"/>
    <property type="evidence" value="ECO:0007669"/>
    <property type="project" value="UniProtKB-SubCell"/>
</dbReference>
<dbReference type="GO" id="GO:0098609">
    <property type="term" value="P:cell-cell adhesion"/>
    <property type="evidence" value="ECO:0007669"/>
    <property type="project" value="TreeGrafter"/>
</dbReference>
<keyword evidence="4" id="KW-1003">Cell membrane</keyword>
<keyword evidence="13" id="KW-1185">Reference proteome</keyword>
<dbReference type="GO" id="GO:0030036">
    <property type="term" value="P:actin cytoskeleton organization"/>
    <property type="evidence" value="ECO:0007669"/>
    <property type="project" value="TreeGrafter"/>
</dbReference>
<feature type="domain" description="I/LWEQ" evidence="11">
    <location>
        <begin position="1705"/>
        <end position="1944"/>
    </location>
</feature>
<dbReference type="GO" id="GO:0005200">
    <property type="term" value="F:structural constituent of cytoskeleton"/>
    <property type="evidence" value="ECO:0007669"/>
    <property type="project" value="InterPro"/>
</dbReference>
<dbReference type="Pfam" id="PF08913">
    <property type="entry name" value="VBS"/>
    <property type="match status" value="1"/>
</dbReference>
<name>A0AAN8ZZA8_HALRR</name>
<dbReference type="GO" id="GO:0005925">
    <property type="term" value="C:focal adhesion"/>
    <property type="evidence" value="ECO:0007669"/>
    <property type="project" value="UniProtKB-SubCell"/>
</dbReference>
<evidence type="ECO:0000256" key="3">
    <source>
        <dbReference type="ARBA" id="ARBA00004496"/>
    </source>
</evidence>
<dbReference type="Pfam" id="PF21692">
    <property type="entry name" value="Talin_R4"/>
    <property type="match status" value="1"/>
</dbReference>
<dbReference type="InterPro" id="IPR037438">
    <property type="entry name" value="Talin1/2-RS"/>
</dbReference>
<dbReference type="InterPro" id="IPR015009">
    <property type="entry name" value="Vinculin-bd_dom"/>
</dbReference>
<dbReference type="InterPro" id="IPR057346">
    <property type="entry name" value="Talin1/2_VBS2"/>
</dbReference>
<organism evidence="12 13">
    <name type="scientific">Halocaridina rubra</name>
    <name type="common">Hawaiian red shrimp</name>
    <dbReference type="NCBI Taxonomy" id="373956"/>
    <lineage>
        <taxon>Eukaryota</taxon>
        <taxon>Metazoa</taxon>
        <taxon>Ecdysozoa</taxon>
        <taxon>Arthropoda</taxon>
        <taxon>Crustacea</taxon>
        <taxon>Multicrustacea</taxon>
        <taxon>Malacostraca</taxon>
        <taxon>Eumalacostraca</taxon>
        <taxon>Eucarida</taxon>
        <taxon>Decapoda</taxon>
        <taxon>Pleocyemata</taxon>
        <taxon>Caridea</taxon>
        <taxon>Atyoidea</taxon>
        <taxon>Atyidae</taxon>
        <taxon>Halocaridina</taxon>
    </lineage>
</organism>
<evidence type="ECO:0000256" key="10">
    <source>
        <dbReference type="SAM" id="MobiDB-lite"/>
    </source>
</evidence>
<dbReference type="SMART" id="SM00307">
    <property type="entry name" value="ILWEQ"/>
    <property type="match status" value="1"/>
</dbReference>
<evidence type="ECO:0000259" key="11">
    <source>
        <dbReference type="PROSITE" id="PS50945"/>
    </source>
</evidence>
<gene>
    <name evidence="12" type="primary">TLN1_2</name>
    <name evidence="12" type="ORF">SK128_012965</name>
</gene>
<dbReference type="PROSITE" id="PS50945">
    <property type="entry name" value="I_LWEQ"/>
    <property type="match status" value="1"/>
</dbReference>
<keyword evidence="6" id="KW-0597">Phosphoprotein</keyword>
<evidence type="ECO:0000256" key="9">
    <source>
        <dbReference type="SAM" id="Coils"/>
    </source>
</evidence>
<dbReference type="SUPFAM" id="SSF47220">
    <property type="entry name" value="alpha-catenin/vinculin-like"/>
    <property type="match status" value="5"/>
</dbReference>
<dbReference type="Gene3D" id="1.20.120.230">
    <property type="entry name" value="Alpha-catenin/vinculin-like"/>
    <property type="match status" value="5"/>
</dbReference>
<sequence>MSKGVRMIAALLETENESSNLLSATKNLCSAFSDLLIAAEPQRKEPRQGLLTAASRVGEASNAVLHTVDVHLDHETQDVLLGLAKAVANTTAALILKAKAVASRCDDQELQNVVINSATACALATSQLVACAKVVAPTIDSPACQSQLIEAAKEVGRAVEGMVQVCQRATQDDVLLRDLSQAAAEVTHALNELLNHIKTAGEQKGRLSVHDEAVETILVSSEKLFASQGNASEMVRQAKILAQATSHLIQSIKFEAESQPDADLQNRLLAAAKQLADATAKMVEAAKQCASSPNDETKQLILKEAAENVRIATNAAAGNALKKKIIKRLENAAKHAAATGTQCMAAAQGAGPHNSSVASQDELISDCKSVADVIPRLVEGVKGTINNPDSPRAQLALINSCNQFVQPGTKMVASVKAALPTITDQASALQLNNSSKQFGQALADLRSCIGKAQEACGSLEIDSALDAIQSLNDDLSDLKKAADMGTIRPLPGETPESAAHQLTNSSKTVGSTMAQLLTSSSQGNEHFTGLASRDTALALKDFSSAVRGVVATSKDHNIRDRLIDAAREVMIRSTELIEEARVVVQGPQSSASQQKLAQVAKGVSQALNKTVNCLPGQKDVDDAIMNITDSTNDLDSGRFPPTSKPYGELQSELSSAAAELNSVTSEVVTSARMSTQHLATSSKKFSTAFGSLMGVGMEMAGTTKDREVQGQMVVSLKSVSMSSSKLLVSAKAVAADPNAPNAKNQLASAARAVTDSINNLINVCTSAAPGQKECDNAVRAIHSMKPLLDHPSEQVTDMSYFECLDTVMDRSKSLGDAMTGIANHAKKLEHDKFGYAVKDVSHAICGLVESAAQAAYLVGVSDPTSVAGRPGLVDQSQFARAYEAIVAACQTLTDPSSNQQQVLSAATIIAKHTSALCNSCRNASAKTNNPVAKRHFVQSAKDVANATAHLVKEIKTLDQDYSDENRARCSAATKPLLEAVENLCSYANSPDFASIPAKISSKARESQEPITSAGKSIISGSCSMIESAKSLAVNPKDPPTWQSLANHSKSVSDSIKKLVSSIRDKAPGQKECDEAIDKLNMNIRDLDQASLCVLDQNLPQHNENSLQGYNEQVENAGQALLNNIDRVRNAAKSEAEKLGHSIIQMSSYFDPMVTAAVGSASNMLNSKQQMCLLDQTKTVAECALQLVYASKEAGGNPKAGHAHPDVDDAADTMKETLQELLSTVETIATEAGVVSGLIESITTAMHRIEDLSGAQPDDTDSFVDYQTRMVAAAKEIARLAQDMVGKASTDASQLGNLGASVSHQYSSLSSDSSGAIRQTSNAEVASRLRSSVHELGQACIELVKSGGSVQAAPRDTFSQRDLAESARHVGEKASHVLAALQAGSRGTQACINAASTVSGIIGDLDTTIMFATAGTLNAEKEGENFSDHREYILKTAKALVEDTKTLVAGAASSQEQLAVAAQNAVTTIVQLSDVVKSGASSLGSNNPEAQVMLINAVKDVAMALGDLIHATKAASGKNVNDPAMTTLKESAKVMVTNVTSLLKTVKAVEDEHTRGTRALEATIEAIAQEIRAFDSDEAPKTKATPEDLVRTTKPITIATAKAVGAGNSLKQEDVIVAANMGRKAISDMLTTCKAAAWCAETVEIRSKVMTAGHDSAVQYRELLQMVMHLLHKPSTEARSALTNVSRKIAQCITDLVSMAESLKGVDWEDPDDPTVIAENELIGAANSIDAAARKLMALRPRRTEAKEIDENLNFDEIILEACKSIAAATGALIKAASSAQRELVDSGKVRRRPTATSDDGQWSEGLVSAARLVAAATHSLCEAANSLVQGHSSEEKLISAAKQVAGSTAQLLVACKVKADPDSNATKRLQAAGNAVKKATDNLVRAAQQAIEREEEFTVVLKNRLVGGMAQEIDAREQVLKVERELAEARARLAVIRRNKYKDGNESGLSDTDGYLSGYDSSTKYDSSHETPGVVTANRNIKVTYKSEPSPKGQASYSPSPILSHLTSHQTMHSTSQNYHQSNGGSANESVIISGTASDGGAEFDDGPTFREALRAFQNKGTASPNTSLNRSGKSVMESTQQILSSSTQRIERTIQTSTSNRSYQYEKSS</sequence>
<dbReference type="InterPro" id="IPR036476">
    <property type="entry name" value="Talin_cent_sf"/>
</dbReference>
<evidence type="ECO:0000256" key="1">
    <source>
        <dbReference type="ARBA" id="ARBA00004246"/>
    </source>
</evidence>